<dbReference type="RefSeq" id="WP_341582146.1">
    <property type="nucleotide sequence ID" value="NZ_CP101118.1"/>
</dbReference>
<feature type="transmembrane region" description="Helical" evidence="6">
    <location>
        <begin position="461"/>
        <end position="487"/>
    </location>
</feature>
<dbReference type="PANTHER" id="PTHR10283:SF82">
    <property type="entry name" value="SOLUTE CARRIER FAMILY 13 MEMBER 2"/>
    <property type="match status" value="1"/>
</dbReference>
<dbReference type="NCBIfam" id="TIGR00785">
    <property type="entry name" value="dass"/>
    <property type="match status" value="1"/>
</dbReference>
<dbReference type="InterPro" id="IPR031312">
    <property type="entry name" value="Na/sul_symport_CS"/>
</dbReference>
<feature type="transmembrane region" description="Helical" evidence="6">
    <location>
        <begin position="135"/>
        <end position="159"/>
    </location>
</feature>
<feature type="transmembrane region" description="Helical" evidence="6">
    <location>
        <begin position="369"/>
        <end position="392"/>
    </location>
</feature>
<dbReference type="Pfam" id="PF00939">
    <property type="entry name" value="Na_sulph_symp"/>
    <property type="match status" value="1"/>
</dbReference>
<evidence type="ECO:0000313" key="8">
    <source>
        <dbReference type="Proteomes" id="UP001475781"/>
    </source>
</evidence>
<feature type="transmembrane region" description="Helical" evidence="6">
    <location>
        <begin position="223"/>
        <end position="245"/>
    </location>
</feature>
<feature type="transmembrane region" description="Helical" evidence="6">
    <location>
        <begin position="421"/>
        <end position="440"/>
    </location>
</feature>
<feature type="transmembrane region" description="Helical" evidence="6">
    <location>
        <begin position="341"/>
        <end position="363"/>
    </location>
</feature>
<keyword evidence="3 6" id="KW-0812">Transmembrane</keyword>
<dbReference type="PANTHER" id="PTHR10283">
    <property type="entry name" value="SOLUTE CARRIER FAMILY 13 MEMBER"/>
    <property type="match status" value="1"/>
</dbReference>
<evidence type="ECO:0000256" key="3">
    <source>
        <dbReference type="ARBA" id="ARBA00022692"/>
    </source>
</evidence>
<dbReference type="Proteomes" id="UP001475781">
    <property type="component" value="Chromosome"/>
</dbReference>
<comment type="subcellular location">
    <subcellularLocation>
        <location evidence="1">Membrane</location>
        <topology evidence="1">Multi-pass membrane protein</topology>
    </subcellularLocation>
</comment>
<keyword evidence="4 6" id="KW-1133">Transmembrane helix</keyword>
<name>A0ABZ2W4H0_9GAMM</name>
<feature type="transmembrane region" description="Helical" evidence="6">
    <location>
        <begin position="302"/>
        <end position="320"/>
    </location>
</feature>
<feature type="transmembrane region" description="Helical" evidence="6">
    <location>
        <begin position="399"/>
        <end position="415"/>
    </location>
</feature>
<keyword evidence="8" id="KW-1185">Reference proteome</keyword>
<feature type="transmembrane region" description="Helical" evidence="6">
    <location>
        <begin position="180"/>
        <end position="203"/>
    </location>
</feature>
<evidence type="ECO:0000256" key="6">
    <source>
        <dbReference type="SAM" id="Phobius"/>
    </source>
</evidence>
<protein>
    <submittedName>
        <fullName evidence="7">DASS family sodium-coupled anion symporter</fullName>
    </submittedName>
</protein>
<dbReference type="InterPro" id="IPR001898">
    <property type="entry name" value="SLC13A/DASS"/>
</dbReference>
<sequence>MSEQQPAQSTLDGLPRSQVAGLILGAAFLLATMIFPPPETMSAEAWAALGLMLLMATWWSTEAIPIPVTALLPIVLVPALGLGNVGQATSPYAHPIIFLFLGGFTLGLAMQRWNLHRRIALMTLKAVGSEPRRQIGGFMLATAFLSMWVSNTATAIMMLPIGLSVVGMLDSGNPKGVRRYATALLLAIAYSASIGGIATLIGTPPNALLAAYLSENQGISVGFAQWMLLGVPVTIVMLALAWWWLTRRDFDLGNSSDGGSAIREELDALGPLGKGEKLVAAVFLITASAWIFRPLLSGSLMPWLSDTGIAIAAAIAMFVIPVNTSKREFLLDWETARGIPWGVLLLFGGGLAMAGVISSSGLAEWIAQSLGVAGTLPTLVMIVMVTGVIIFLTEVTSNTATAAAFLPLLGALAMSQGVSPLLLTVPAAIAASCAFMMPVATPPNAIVFSSGHMQISDMIRAGFALNLMGIVVVTLLSYLLLGLVFTYSP</sequence>
<keyword evidence="2" id="KW-0813">Transport</keyword>
<feature type="transmembrane region" description="Helical" evidence="6">
    <location>
        <begin position="278"/>
        <end position="296"/>
    </location>
</feature>
<dbReference type="PROSITE" id="PS01271">
    <property type="entry name" value="NA_SULFATE"/>
    <property type="match status" value="1"/>
</dbReference>
<organism evidence="7 8">
    <name type="scientific">Marinobacter metalliresistant</name>
    <dbReference type="NCBI Taxonomy" id="2961995"/>
    <lineage>
        <taxon>Bacteria</taxon>
        <taxon>Pseudomonadati</taxon>
        <taxon>Pseudomonadota</taxon>
        <taxon>Gammaproteobacteria</taxon>
        <taxon>Pseudomonadales</taxon>
        <taxon>Marinobacteraceae</taxon>
        <taxon>Marinobacter</taxon>
    </lineage>
</organism>
<proteinExistence type="predicted"/>
<accession>A0ABZ2W4H0</accession>
<dbReference type="EMBL" id="CP101118">
    <property type="protein sequence ID" value="WZF89450.1"/>
    <property type="molecule type" value="Genomic_DNA"/>
</dbReference>
<feature type="transmembrane region" description="Helical" evidence="6">
    <location>
        <begin position="97"/>
        <end position="115"/>
    </location>
</feature>
<feature type="transmembrane region" description="Helical" evidence="6">
    <location>
        <begin position="19"/>
        <end position="36"/>
    </location>
</feature>
<evidence type="ECO:0000256" key="4">
    <source>
        <dbReference type="ARBA" id="ARBA00022989"/>
    </source>
</evidence>
<gene>
    <name evidence="7" type="ORF">NLK58_04365</name>
</gene>
<feature type="transmembrane region" description="Helical" evidence="6">
    <location>
        <begin position="66"/>
        <end position="85"/>
    </location>
</feature>
<dbReference type="CDD" id="cd01115">
    <property type="entry name" value="SLC13_permease"/>
    <property type="match status" value="1"/>
</dbReference>
<keyword evidence="5 6" id="KW-0472">Membrane</keyword>
<evidence type="ECO:0000313" key="7">
    <source>
        <dbReference type="EMBL" id="WZF89450.1"/>
    </source>
</evidence>
<evidence type="ECO:0000256" key="5">
    <source>
        <dbReference type="ARBA" id="ARBA00023136"/>
    </source>
</evidence>
<reference evidence="7 8" key="1">
    <citation type="submission" date="2022-07" db="EMBL/GenBank/DDBJ databases">
        <title>A copper resistant bacterium isolated from sediment samples of deep sea hydrothermal areas.</title>
        <authorList>
            <person name="Zeng X."/>
        </authorList>
    </citation>
    <scope>NUCLEOTIDE SEQUENCE [LARGE SCALE GENOMIC DNA]</scope>
    <source>
        <strain evidence="8">CuT 6</strain>
    </source>
</reference>
<evidence type="ECO:0000256" key="1">
    <source>
        <dbReference type="ARBA" id="ARBA00004141"/>
    </source>
</evidence>
<evidence type="ECO:0000256" key="2">
    <source>
        <dbReference type="ARBA" id="ARBA00022448"/>
    </source>
</evidence>